<dbReference type="KEGG" id="cint:HZF06_18080"/>
<accession>A0A7D6ZW92</accession>
<evidence type="ECO:0000313" key="2">
    <source>
        <dbReference type="Proteomes" id="UP000512286"/>
    </source>
</evidence>
<organism evidence="1 2">
    <name type="scientific">Clostridium intestinale</name>
    <dbReference type="NCBI Taxonomy" id="36845"/>
    <lineage>
        <taxon>Bacteria</taxon>
        <taxon>Bacillati</taxon>
        <taxon>Bacillota</taxon>
        <taxon>Clostridia</taxon>
        <taxon>Eubacteriales</taxon>
        <taxon>Clostridiaceae</taxon>
        <taxon>Clostridium</taxon>
    </lineage>
</organism>
<reference evidence="1 2" key="1">
    <citation type="submission" date="2020-07" db="EMBL/GenBank/DDBJ databases">
        <title>Electron transfer.</title>
        <authorList>
            <person name="Huang L."/>
            <person name="Liu X."/>
            <person name="Zhou S."/>
        </authorList>
    </citation>
    <scope>NUCLEOTIDE SEQUENCE [LARGE SCALE GENOMIC DNA]</scope>
    <source>
        <strain evidence="1 2">Lx1</strain>
    </source>
</reference>
<evidence type="ECO:0000313" key="1">
    <source>
        <dbReference type="EMBL" id="QLY78974.1"/>
    </source>
</evidence>
<protein>
    <submittedName>
        <fullName evidence="1">Uncharacterized protein</fullName>
    </submittedName>
</protein>
<sequence>MSIDMHKVNTALIEASDTEREADASLYGYFYQVDQTLMRVLKNKNSNKIVLMEVLEDILEYGSEEVTLNGLKTLKPVITAYQIKHHNTNVTNSTAYKPLLLGFISYQRVKNELKKIEAQINNDYIYRYKIVYGIPSDKNISVNKPEAWESIIQCVPFETKYKNFASIWEANVKNKILSNYNQDDINEYLACTEIDGDSELKDYSEEVVSEIENKIRGVEGLEKLASHDLYYIMWSIIKEFMLERDSKKKGITFDDLTKKTKTIVSNTFGEVFYKDIYYLEKIKSLIHNDLESILYEIYERTIDDNEEIYYYYSNCYSKIIESFIINKFDNCNYRFSFLNSLVPEDYLKKADNLVDEYKMFMENNVYIISYLRILLKIAFYQNLNTESKIQEIFKIDKDMWNTTQLDERGHAILISFKEDMTDNKIGHIANKMNKIDKFPDVWYMKNCDDYCGDELYDYKVDITRPKINTVNECKAGIPSKVFTIECMKCLNMKDFTDITTCKNIHKKGCVKSGKK</sequence>
<name>A0A7D6ZW92_9CLOT</name>
<dbReference type="AlphaFoldDB" id="A0A7D6ZW92"/>
<proteinExistence type="predicted"/>
<dbReference type="Proteomes" id="UP000512286">
    <property type="component" value="Chromosome"/>
</dbReference>
<dbReference type="RefSeq" id="WP_181601225.1">
    <property type="nucleotide sequence ID" value="NZ_CP059378.1"/>
</dbReference>
<dbReference type="EMBL" id="CP059378">
    <property type="protein sequence ID" value="QLY78974.1"/>
    <property type="molecule type" value="Genomic_DNA"/>
</dbReference>
<gene>
    <name evidence="1" type="ORF">HZF06_18080</name>
</gene>